<evidence type="ECO:0000259" key="2">
    <source>
        <dbReference type="Pfam" id="PF01370"/>
    </source>
</evidence>
<gene>
    <name evidence="3" type="ordered locus">Echvi_0146</name>
</gene>
<protein>
    <submittedName>
        <fullName evidence="3">Nucleoside-diphosphate-sugar epimerase</fullName>
    </submittedName>
</protein>
<dbReference type="KEGG" id="evi:Echvi_0146"/>
<proteinExistence type="inferred from homology"/>
<dbReference type="Pfam" id="PF01370">
    <property type="entry name" value="Epimerase"/>
    <property type="match status" value="1"/>
</dbReference>
<keyword evidence="4" id="KW-1185">Reference proteome</keyword>
<dbReference type="GO" id="GO:0006567">
    <property type="term" value="P:L-threonine catabolic process"/>
    <property type="evidence" value="ECO:0007669"/>
    <property type="project" value="TreeGrafter"/>
</dbReference>
<dbReference type="GO" id="GO:0008743">
    <property type="term" value="F:L-threonine 3-dehydrogenase activity"/>
    <property type="evidence" value="ECO:0007669"/>
    <property type="project" value="TreeGrafter"/>
</dbReference>
<dbReference type="PANTHER" id="PTHR42687:SF1">
    <property type="entry name" value="L-THREONINE 3-DEHYDROGENASE, MITOCHONDRIAL"/>
    <property type="match status" value="1"/>
</dbReference>
<dbReference type="PANTHER" id="PTHR42687">
    <property type="entry name" value="L-THREONINE 3-DEHYDROGENASE"/>
    <property type="match status" value="1"/>
</dbReference>
<dbReference type="InterPro" id="IPR051225">
    <property type="entry name" value="NAD(P)_epim/dehydratase"/>
</dbReference>
<evidence type="ECO:0000256" key="1">
    <source>
        <dbReference type="ARBA" id="ARBA00007637"/>
    </source>
</evidence>
<comment type="similarity">
    <text evidence="1">Belongs to the NAD(P)-dependent epimerase/dehydratase family.</text>
</comment>
<dbReference type="Gene3D" id="3.40.50.720">
    <property type="entry name" value="NAD(P)-binding Rossmann-like Domain"/>
    <property type="match status" value="1"/>
</dbReference>
<feature type="domain" description="NAD-dependent epimerase/dehydratase" evidence="2">
    <location>
        <begin position="11"/>
        <end position="249"/>
    </location>
</feature>
<dbReference type="HOGENOM" id="CLU_007383_19_1_10"/>
<sequence>MARLIEIMETILITGAAGQLGSELTLALANMYGGDRIIATDINEASAYKFDYCRFMALDVMDRKRMTEIVKAEKVTQIYHLAAILSATSEKNPIFAWNLNMESLLSILEIAREQKLNKIYWPSSIAVFGPNTPMQHTPQDCIMDPNTVYGISKQAGERWCAYYFEKFGVDVRSLRYPGLIGYKSMPGGGTTDYAVDIFHKAIEGEDFECFLEEDTYLPMMYMDDAIKATLDLMHAPAAQIKVRSSYNLGGISFSPKEIYECIKQHYPNFNITYKPDFRQQIADTWPDSIDDSAAQNDWGWQHSYGLEEMTKDILANLPAYLVNLK</sequence>
<dbReference type="AlphaFoldDB" id="L0FTT1"/>
<dbReference type="STRING" id="926556.Echvi_0146"/>
<evidence type="ECO:0000313" key="3">
    <source>
        <dbReference type="EMBL" id="AGA76443.1"/>
    </source>
</evidence>
<dbReference type="EMBL" id="CP003346">
    <property type="protein sequence ID" value="AGA76443.1"/>
    <property type="molecule type" value="Genomic_DNA"/>
</dbReference>
<dbReference type="PATRIC" id="fig|926556.3.peg.147"/>
<name>L0FTT1_ECHVK</name>
<reference evidence="4" key="1">
    <citation type="submission" date="2012-02" db="EMBL/GenBank/DDBJ databases">
        <title>The complete genome of Echinicola vietnamensis DSM 17526.</title>
        <authorList>
            <person name="Lucas S."/>
            <person name="Copeland A."/>
            <person name="Lapidus A."/>
            <person name="Glavina del Rio T."/>
            <person name="Dalin E."/>
            <person name="Tice H."/>
            <person name="Bruce D."/>
            <person name="Goodwin L."/>
            <person name="Pitluck S."/>
            <person name="Peters L."/>
            <person name="Ovchinnikova G."/>
            <person name="Teshima H."/>
            <person name="Kyrpides N."/>
            <person name="Mavromatis K."/>
            <person name="Ivanova N."/>
            <person name="Brettin T."/>
            <person name="Detter J.C."/>
            <person name="Han C."/>
            <person name="Larimer F."/>
            <person name="Land M."/>
            <person name="Hauser L."/>
            <person name="Markowitz V."/>
            <person name="Cheng J.-F."/>
            <person name="Hugenholtz P."/>
            <person name="Woyke T."/>
            <person name="Wu D."/>
            <person name="Brambilla E."/>
            <person name="Klenk H.-P."/>
            <person name="Eisen J.A."/>
        </authorList>
    </citation>
    <scope>NUCLEOTIDE SEQUENCE [LARGE SCALE GENOMIC DNA]</scope>
    <source>
        <strain evidence="4">DSM 17526 / LMG 23754 / KMM 6221</strain>
    </source>
</reference>
<dbReference type="Proteomes" id="UP000010796">
    <property type="component" value="Chromosome"/>
</dbReference>
<dbReference type="eggNOG" id="COG0451">
    <property type="taxonomic scope" value="Bacteria"/>
</dbReference>
<dbReference type="InterPro" id="IPR036291">
    <property type="entry name" value="NAD(P)-bd_dom_sf"/>
</dbReference>
<organism evidence="3 4">
    <name type="scientific">Echinicola vietnamensis (strain DSM 17526 / LMG 23754 / KMM 6221)</name>
    <dbReference type="NCBI Taxonomy" id="926556"/>
    <lineage>
        <taxon>Bacteria</taxon>
        <taxon>Pseudomonadati</taxon>
        <taxon>Bacteroidota</taxon>
        <taxon>Cytophagia</taxon>
        <taxon>Cytophagales</taxon>
        <taxon>Cyclobacteriaceae</taxon>
        <taxon>Echinicola</taxon>
    </lineage>
</organism>
<evidence type="ECO:0000313" key="4">
    <source>
        <dbReference type="Proteomes" id="UP000010796"/>
    </source>
</evidence>
<accession>L0FTT1</accession>
<dbReference type="FunFam" id="3.40.50.720:FF:000077">
    <property type="entry name" value="L-threonine 3-dehydrogenase, mitochondrial"/>
    <property type="match status" value="1"/>
</dbReference>
<dbReference type="InterPro" id="IPR001509">
    <property type="entry name" value="Epimerase_deHydtase"/>
</dbReference>
<dbReference type="SUPFAM" id="SSF51735">
    <property type="entry name" value="NAD(P)-binding Rossmann-fold domains"/>
    <property type="match status" value="1"/>
</dbReference>